<feature type="region of interest" description="Disordered" evidence="1">
    <location>
        <begin position="1085"/>
        <end position="1117"/>
    </location>
</feature>
<feature type="compositionally biased region" description="Basic residues" evidence="1">
    <location>
        <begin position="700"/>
        <end position="717"/>
    </location>
</feature>
<organism evidence="2 3">
    <name type="scientific">Mycena citricolor</name>
    <dbReference type="NCBI Taxonomy" id="2018698"/>
    <lineage>
        <taxon>Eukaryota</taxon>
        <taxon>Fungi</taxon>
        <taxon>Dikarya</taxon>
        <taxon>Basidiomycota</taxon>
        <taxon>Agaricomycotina</taxon>
        <taxon>Agaricomycetes</taxon>
        <taxon>Agaricomycetidae</taxon>
        <taxon>Agaricales</taxon>
        <taxon>Marasmiineae</taxon>
        <taxon>Mycenaceae</taxon>
        <taxon>Mycena</taxon>
    </lineage>
</organism>
<dbReference type="AlphaFoldDB" id="A0AAD2GXW7"/>
<feature type="region of interest" description="Disordered" evidence="1">
    <location>
        <begin position="119"/>
        <end position="161"/>
    </location>
</feature>
<feature type="compositionally biased region" description="Basic residues" evidence="1">
    <location>
        <begin position="907"/>
        <end position="918"/>
    </location>
</feature>
<reference evidence="2" key="1">
    <citation type="submission" date="2023-11" db="EMBL/GenBank/DDBJ databases">
        <authorList>
            <person name="De Vega J J."/>
            <person name="De Vega J J."/>
        </authorList>
    </citation>
    <scope>NUCLEOTIDE SEQUENCE</scope>
</reference>
<accession>A0AAD2GXW7</accession>
<feature type="compositionally biased region" description="Acidic residues" evidence="1">
    <location>
        <begin position="739"/>
        <end position="752"/>
    </location>
</feature>
<feature type="compositionally biased region" description="Polar residues" evidence="1">
    <location>
        <begin position="1096"/>
        <end position="1111"/>
    </location>
</feature>
<feature type="compositionally biased region" description="Polar residues" evidence="1">
    <location>
        <begin position="1"/>
        <end position="13"/>
    </location>
</feature>
<proteinExistence type="predicted"/>
<name>A0AAD2GXW7_9AGAR</name>
<dbReference type="EMBL" id="CAVNYO010000048">
    <property type="protein sequence ID" value="CAK5264212.1"/>
    <property type="molecule type" value="Genomic_DNA"/>
</dbReference>
<feature type="compositionally biased region" description="Low complexity" evidence="1">
    <location>
        <begin position="771"/>
        <end position="815"/>
    </location>
</feature>
<keyword evidence="3" id="KW-1185">Reference proteome</keyword>
<gene>
    <name evidence="2" type="ORF">MYCIT1_LOCUS4182</name>
</gene>
<feature type="region of interest" description="Disordered" evidence="1">
    <location>
        <begin position="683"/>
        <end position="1020"/>
    </location>
</feature>
<evidence type="ECO:0000256" key="1">
    <source>
        <dbReference type="SAM" id="MobiDB-lite"/>
    </source>
</evidence>
<evidence type="ECO:0000313" key="3">
    <source>
        <dbReference type="Proteomes" id="UP001295794"/>
    </source>
</evidence>
<feature type="compositionally biased region" description="Basic and acidic residues" evidence="1">
    <location>
        <begin position="938"/>
        <end position="955"/>
    </location>
</feature>
<feature type="compositionally biased region" description="Polar residues" evidence="1">
    <location>
        <begin position="956"/>
        <end position="965"/>
    </location>
</feature>
<sequence>MAFGGSSSPTRLSSPPDARPIHFEEEIVVESVEAEAMQGVEDVAGVYKGQEGTLDQGHIDNFIAFGGADASADQVTPASHIVETAARYSAPTSALSERPQYAQHVLSAGCEGLESACSPTSGQTVPAPHVDHSADASALQTPGPVHPALATNDAPTPPPSESALSFHWLDSLVEDNVTDQALPVLERTAEDSAPSLFDIVGSSRALMLGTIGKLVLKSHIDRILDSIRVAGEETGLSPSQILHNISNSSKLPELRTIDNWNTSGRMYKRYPWYHFCKAFPDDPCPAEPLNDLATFRAYYDTFKENQKGEEALQTSRVLEAQMLEQTKVERRKIFQKAEKVANNVSEACHRMYHIEGQDYLCDSVINEDGSLGASVSSRGFKQYPITEGLRTLTLDELHHLDEDGMPAAARSSAYALLETSGTQMMSSSGGPPDALVSLLADASANPLANGAANPAGASAVASLSTVHQLTLPAPGLMPLPALPTVKAWNPNLVNQTRSALISGHRHLVISNIRTCATIDIGSEPLRRQCNNFPWAEAGARFLSCHCLLSGHPAAVRLPAEVKLRRMGAKGSGDWDDGSLGEFDLAFKARGRTPNGQWNGNGLGFRRQDVVPGSFVIFTHDYRFGPSDPLDPEAVRRHFASSGGEFLPAETTNGEVWLVNYDFDLPNPIIAKKELIEDSMKVFRGQVSHGPKKTKEEGTRKGKNGRKGKGKQKAKASSHRSTSESGSESDSDGGDQSRDGDDDTEASSTDDEQAVGITAVMRSQSSRKKTEAATTSKTKTPKAATTSSTPAEASASPLNTSAAASALTGKTAAAASVTQSIAESALKPKTATTASATVPDSGAAKQVEDTADQPSDHQVESASQAVHPKRKAAIVAGTRWEKRARIDQSTLGRKRKAEEPVSAVPPAKKPKSIRPKRATANKQFKSAETVLSEVEEAVEEAKNMDNEDNASNKEKAQGTQSSAAKTQDQDKEQADNAGPAPPNLRRSARERHPPPSKQIGGGPQDAEPRPSDSWPPVKEHEIFPLTRKQLDFLKSLESKLKTTIYVVQKSPSGCQHLSSIRLGQKIVGWCFGSLVHPSPQYLLFSDSHREEAAQPVPSGSRSNSQPALSSQYHAAKLS</sequence>
<protein>
    <submittedName>
        <fullName evidence="2">Uncharacterized protein</fullName>
    </submittedName>
</protein>
<feature type="region of interest" description="Disordered" evidence="1">
    <location>
        <begin position="1"/>
        <end position="20"/>
    </location>
</feature>
<evidence type="ECO:0000313" key="2">
    <source>
        <dbReference type="EMBL" id="CAK5264212.1"/>
    </source>
</evidence>
<comment type="caution">
    <text evidence="2">The sequence shown here is derived from an EMBL/GenBank/DDBJ whole genome shotgun (WGS) entry which is preliminary data.</text>
</comment>
<dbReference type="Proteomes" id="UP001295794">
    <property type="component" value="Unassembled WGS sequence"/>
</dbReference>